<reference evidence="1 2" key="1">
    <citation type="submission" date="2015-09" db="EMBL/GenBank/DDBJ databases">
        <title>Aphanizomenon flos-aquae WA102.</title>
        <authorList>
            <person name="Driscoll C."/>
        </authorList>
    </citation>
    <scope>NUCLEOTIDE SEQUENCE [LARGE SCALE GENOMIC DNA]</scope>
    <source>
        <strain evidence="1">WA102</strain>
    </source>
</reference>
<dbReference type="AlphaFoldDB" id="A0A1B7X2G5"/>
<dbReference type="EMBL" id="LJOW01000049">
    <property type="protein sequence ID" value="OBQ43591.1"/>
    <property type="molecule type" value="Genomic_DNA"/>
</dbReference>
<name>A0A1B7X2G5_APHFL</name>
<evidence type="ECO:0000313" key="2">
    <source>
        <dbReference type="Proteomes" id="UP000092093"/>
    </source>
</evidence>
<protein>
    <submittedName>
        <fullName evidence="1">Uncharacterized protein</fullName>
    </submittedName>
</protein>
<sequence length="129" mass="14761">MSQTMKTYLMLGVRIPCSEMPEDIFLNYCETEETFFDKNAKIKIIQTGVGTFFDKNTKIKIIQTGVGNDDDDYVVGYVIGNYEEMSDDSIIEKEISFIEDFASIVGNAIKKKLDIKMQKVRLIMFTSLI</sequence>
<evidence type="ECO:0000313" key="1">
    <source>
        <dbReference type="EMBL" id="OBQ43591.1"/>
    </source>
</evidence>
<proteinExistence type="predicted"/>
<gene>
    <name evidence="1" type="ORF">AN484_11675</name>
</gene>
<comment type="caution">
    <text evidence="1">The sequence shown here is derived from an EMBL/GenBank/DDBJ whole genome shotgun (WGS) entry which is preliminary data.</text>
</comment>
<dbReference type="Proteomes" id="UP000092093">
    <property type="component" value="Unassembled WGS sequence"/>
</dbReference>
<accession>A0A1B7X2G5</accession>
<organism evidence="1 2">
    <name type="scientific">Aphanizomenon flos-aquae WA102</name>
    <dbReference type="NCBI Taxonomy" id="1710896"/>
    <lineage>
        <taxon>Bacteria</taxon>
        <taxon>Bacillati</taxon>
        <taxon>Cyanobacteriota</taxon>
        <taxon>Cyanophyceae</taxon>
        <taxon>Nostocales</taxon>
        <taxon>Aphanizomenonaceae</taxon>
        <taxon>Aphanizomenon</taxon>
    </lineage>
</organism>